<dbReference type="RefSeq" id="WP_386056050.1">
    <property type="nucleotide sequence ID" value="NZ_JBHTKL010000001.1"/>
</dbReference>
<dbReference type="InterPro" id="IPR050250">
    <property type="entry name" value="Macrolide_Exporter_MacB"/>
</dbReference>
<evidence type="ECO:0000259" key="8">
    <source>
        <dbReference type="Pfam" id="PF02687"/>
    </source>
</evidence>
<comment type="subcellular location">
    <subcellularLocation>
        <location evidence="1">Cell membrane</location>
        <topology evidence="1">Multi-pass membrane protein</topology>
    </subcellularLocation>
</comment>
<protein>
    <submittedName>
        <fullName evidence="10">ABC transporter permease</fullName>
    </submittedName>
</protein>
<accession>A0ABW3KVL7</accession>
<keyword evidence="4 7" id="KW-1133">Transmembrane helix</keyword>
<comment type="similarity">
    <text evidence="6">Belongs to the ABC-4 integral membrane protein family.</text>
</comment>
<keyword evidence="3 7" id="KW-0812">Transmembrane</keyword>
<comment type="caution">
    <text evidence="10">The sequence shown here is derived from an EMBL/GenBank/DDBJ whole genome shotgun (WGS) entry which is preliminary data.</text>
</comment>
<feature type="transmembrane region" description="Helical" evidence="7">
    <location>
        <begin position="21"/>
        <end position="45"/>
    </location>
</feature>
<feature type="transmembrane region" description="Helical" evidence="7">
    <location>
        <begin position="372"/>
        <end position="400"/>
    </location>
</feature>
<evidence type="ECO:0000256" key="5">
    <source>
        <dbReference type="ARBA" id="ARBA00023136"/>
    </source>
</evidence>
<feature type="transmembrane region" description="Helical" evidence="7">
    <location>
        <begin position="420"/>
        <end position="438"/>
    </location>
</feature>
<keyword evidence="11" id="KW-1185">Reference proteome</keyword>
<evidence type="ECO:0000313" key="11">
    <source>
        <dbReference type="Proteomes" id="UP001596990"/>
    </source>
</evidence>
<keyword evidence="5 7" id="KW-0472">Membrane</keyword>
<dbReference type="EMBL" id="JBHTKL010000001">
    <property type="protein sequence ID" value="MFD1017926.1"/>
    <property type="molecule type" value="Genomic_DNA"/>
</dbReference>
<proteinExistence type="inferred from homology"/>
<dbReference type="Pfam" id="PF12704">
    <property type="entry name" value="MacB_PCD"/>
    <property type="match status" value="1"/>
</dbReference>
<dbReference type="InterPro" id="IPR003838">
    <property type="entry name" value="ABC3_permease_C"/>
</dbReference>
<evidence type="ECO:0000256" key="4">
    <source>
        <dbReference type="ARBA" id="ARBA00022989"/>
    </source>
</evidence>
<organism evidence="10 11">
    <name type="scientific">Thalassobacillus hwangdonensis</name>
    <dbReference type="NCBI Taxonomy" id="546108"/>
    <lineage>
        <taxon>Bacteria</taxon>
        <taxon>Bacillati</taxon>
        <taxon>Bacillota</taxon>
        <taxon>Bacilli</taxon>
        <taxon>Bacillales</taxon>
        <taxon>Bacillaceae</taxon>
        <taxon>Thalassobacillus</taxon>
    </lineage>
</organism>
<evidence type="ECO:0000256" key="3">
    <source>
        <dbReference type="ARBA" id="ARBA00022692"/>
    </source>
</evidence>
<evidence type="ECO:0000259" key="9">
    <source>
        <dbReference type="Pfam" id="PF12704"/>
    </source>
</evidence>
<name>A0ABW3KVL7_9BACI</name>
<evidence type="ECO:0000256" key="1">
    <source>
        <dbReference type="ARBA" id="ARBA00004651"/>
    </source>
</evidence>
<evidence type="ECO:0000256" key="7">
    <source>
        <dbReference type="SAM" id="Phobius"/>
    </source>
</evidence>
<evidence type="ECO:0000313" key="10">
    <source>
        <dbReference type="EMBL" id="MFD1017926.1"/>
    </source>
</evidence>
<reference evidence="11" key="1">
    <citation type="journal article" date="2019" name="Int. J. Syst. Evol. Microbiol.">
        <title>The Global Catalogue of Microorganisms (GCM) 10K type strain sequencing project: providing services to taxonomists for standard genome sequencing and annotation.</title>
        <authorList>
            <consortium name="The Broad Institute Genomics Platform"/>
            <consortium name="The Broad Institute Genome Sequencing Center for Infectious Disease"/>
            <person name="Wu L."/>
            <person name="Ma J."/>
        </authorList>
    </citation>
    <scope>NUCLEOTIDE SEQUENCE [LARGE SCALE GENOMIC DNA]</scope>
    <source>
        <strain evidence="11">CCUG 56607</strain>
    </source>
</reference>
<dbReference type="PANTHER" id="PTHR30572">
    <property type="entry name" value="MEMBRANE COMPONENT OF TRANSPORTER-RELATED"/>
    <property type="match status" value="1"/>
</dbReference>
<sequence>MKFKDRRRFISQNLKKNKSRVFMTILATAIGCAFLIVLASVGFGAQKFITNEITQDRVITEINVHGKSEVDEGESPRITNEDIAAFEDIPNVKAVSRKQRVMNDPMVQLDGYIANTGAVVVDYPSEIKAGFKLFEGRMPEKENEVIVGYHLIEQLYSESADAEDGLYNSEGKVKDAYGYDEADSLIGKEINLVVSQFEDGEKVDESFPLTVVGVTEAPSRDWMRDTEVLISSKVLSQIEAFTGTRYGQMITPDMPEEHVEDLKSLSGPKEYEEVNVIANSMENVKGISQQLKDQGYFIYSVTEELQQVNLVFALVKFGLIFIGTIALLIASIGIYNTMSMAVTERTQDIGIMKAIGGHPRMIRSIFLLESGYIGLIGAIVGLVAAYVISIGVNAALPIVIDMAFNETLDKEIQLSYIPPYLAVLCILLSIGVAMLSGLKPARKATKIDVLRALRRDI</sequence>
<feature type="domain" description="MacB-like periplasmic core" evidence="9">
    <location>
        <begin position="22"/>
        <end position="292"/>
    </location>
</feature>
<dbReference type="Pfam" id="PF02687">
    <property type="entry name" value="FtsX"/>
    <property type="match status" value="1"/>
</dbReference>
<keyword evidence="2" id="KW-1003">Cell membrane</keyword>
<dbReference type="PANTHER" id="PTHR30572:SF4">
    <property type="entry name" value="ABC TRANSPORTER PERMEASE YTRF"/>
    <property type="match status" value="1"/>
</dbReference>
<evidence type="ECO:0000256" key="6">
    <source>
        <dbReference type="ARBA" id="ARBA00038076"/>
    </source>
</evidence>
<feature type="domain" description="ABC3 transporter permease C-terminal" evidence="8">
    <location>
        <begin position="320"/>
        <end position="448"/>
    </location>
</feature>
<dbReference type="InterPro" id="IPR025857">
    <property type="entry name" value="MacB_PCD"/>
</dbReference>
<feature type="transmembrane region" description="Helical" evidence="7">
    <location>
        <begin position="310"/>
        <end position="335"/>
    </location>
</feature>
<dbReference type="PROSITE" id="PS51257">
    <property type="entry name" value="PROKAR_LIPOPROTEIN"/>
    <property type="match status" value="1"/>
</dbReference>
<dbReference type="Proteomes" id="UP001596990">
    <property type="component" value="Unassembled WGS sequence"/>
</dbReference>
<gene>
    <name evidence="10" type="ORF">ACFQ2J_01835</name>
</gene>
<evidence type="ECO:0000256" key="2">
    <source>
        <dbReference type="ARBA" id="ARBA00022475"/>
    </source>
</evidence>